<protein>
    <submittedName>
        <fullName evidence="2">Uncharacterized protein</fullName>
    </submittedName>
</protein>
<evidence type="ECO:0000313" key="2">
    <source>
        <dbReference type="EMBL" id="GMI36304.1"/>
    </source>
</evidence>
<accession>A0ABQ6MYQ7</accession>
<feature type="compositionally biased region" description="Acidic residues" evidence="1">
    <location>
        <begin position="160"/>
        <end position="169"/>
    </location>
</feature>
<organism evidence="2 3">
    <name type="scientific">Tetraparma gracilis</name>
    <dbReference type="NCBI Taxonomy" id="2962635"/>
    <lineage>
        <taxon>Eukaryota</taxon>
        <taxon>Sar</taxon>
        <taxon>Stramenopiles</taxon>
        <taxon>Ochrophyta</taxon>
        <taxon>Bolidophyceae</taxon>
        <taxon>Parmales</taxon>
        <taxon>Triparmaceae</taxon>
        <taxon>Tetraparma</taxon>
    </lineage>
</organism>
<keyword evidence="3" id="KW-1185">Reference proteome</keyword>
<dbReference type="EMBL" id="BRYB01004759">
    <property type="protein sequence ID" value="GMI36304.1"/>
    <property type="molecule type" value="Genomic_DNA"/>
</dbReference>
<gene>
    <name evidence="2" type="ORF">TeGR_g5999</name>
</gene>
<reference evidence="2 3" key="1">
    <citation type="journal article" date="2023" name="Commun. Biol.">
        <title>Genome analysis of Parmales, the sister group of diatoms, reveals the evolutionary specialization of diatoms from phago-mixotrophs to photoautotrophs.</title>
        <authorList>
            <person name="Ban H."/>
            <person name="Sato S."/>
            <person name="Yoshikawa S."/>
            <person name="Yamada K."/>
            <person name="Nakamura Y."/>
            <person name="Ichinomiya M."/>
            <person name="Sato N."/>
            <person name="Blanc-Mathieu R."/>
            <person name="Endo H."/>
            <person name="Kuwata A."/>
            <person name="Ogata H."/>
        </authorList>
    </citation>
    <scope>NUCLEOTIDE SEQUENCE [LARGE SCALE GENOMIC DNA]</scope>
</reference>
<feature type="region of interest" description="Disordered" evidence="1">
    <location>
        <begin position="90"/>
        <end position="176"/>
    </location>
</feature>
<feature type="compositionally biased region" description="Basic and acidic residues" evidence="1">
    <location>
        <begin position="113"/>
        <end position="126"/>
    </location>
</feature>
<dbReference type="Proteomes" id="UP001165060">
    <property type="component" value="Unassembled WGS sequence"/>
</dbReference>
<name>A0ABQ6MYQ7_9STRA</name>
<sequence>MTKSSPNTNRHKTIASKSFSGKAVQCKSEGCHKSLKPGDLRMCTKYVKHSSVYLCIGCIGQSVASELVETDFADLAFEVTAKEAQEAKAALRQRAGAPPIDSVQTPASQSSKPSERRVSVKVRESDDAATGVSLSPAPQKRRREQTPARSRVSASGSQSSDDDDDDDDTVLYPPPQAAISKSDHLALIAVDLHSKGQMTGELMLAMAKWAGQD</sequence>
<comment type="caution">
    <text evidence="2">The sequence shown here is derived from an EMBL/GenBank/DDBJ whole genome shotgun (WGS) entry which is preliminary data.</text>
</comment>
<feature type="compositionally biased region" description="Polar residues" evidence="1">
    <location>
        <begin position="102"/>
        <end position="112"/>
    </location>
</feature>
<evidence type="ECO:0000256" key="1">
    <source>
        <dbReference type="SAM" id="MobiDB-lite"/>
    </source>
</evidence>
<evidence type="ECO:0000313" key="3">
    <source>
        <dbReference type="Proteomes" id="UP001165060"/>
    </source>
</evidence>
<proteinExistence type="predicted"/>
<feature type="compositionally biased region" description="Low complexity" evidence="1">
    <location>
        <begin position="148"/>
        <end position="159"/>
    </location>
</feature>